<evidence type="ECO:0000313" key="2">
    <source>
        <dbReference type="Proteomes" id="UP001320843"/>
    </source>
</evidence>
<dbReference type="RefSeq" id="WP_267122674.1">
    <property type="nucleotide sequence ID" value="NZ_JANFWR010000010.1"/>
</dbReference>
<comment type="caution">
    <text evidence="1">The sequence shown here is derived from an EMBL/GenBank/DDBJ whole genome shotgun (WGS) entry which is preliminary data.</text>
</comment>
<organism evidence="1 2">
    <name type="scientific">Xanthomonas sacchari</name>
    <dbReference type="NCBI Taxonomy" id="56458"/>
    <lineage>
        <taxon>Bacteria</taxon>
        <taxon>Pseudomonadati</taxon>
        <taxon>Pseudomonadota</taxon>
        <taxon>Gammaproteobacteria</taxon>
        <taxon>Lysobacterales</taxon>
        <taxon>Lysobacteraceae</taxon>
        <taxon>Xanthomonas</taxon>
    </lineage>
</organism>
<evidence type="ECO:0000313" key="1">
    <source>
        <dbReference type="EMBL" id="MCW0399266.1"/>
    </source>
</evidence>
<dbReference type="EMBL" id="JANFWR010000010">
    <property type="protein sequence ID" value="MCW0399266.1"/>
    <property type="molecule type" value="Genomic_DNA"/>
</dbReference>
<proteinExistence type="predicted"/>
<gene>
    <name evidence="1" type="ORF">NB700_001822</name>
</gene>
<reference evidence="1 2" key="1">
    <citation type="submission" date="2022-06" db="EMBL/GenBank/DDBJ databases">
        <title>Dynamics of rice microbiomes reveals core vertical transmitted seed endophytes.</title>
        <authorList>
            <person name="Liao K."/>
            <person name="Zhang X."/>
        </authorList>
    </citation>
    <scope>NUCLEOTIDE SEQUENCE [LARGE SCALE GENOMIC DNA]</scope>
    <source>
        <strain evidence="1 2">YT10-10-1</strain>
    </source>
</reference>
<sequence>MNSRVVFEVTAANYRFAGTAATLRELSLLFPMLLARPDQPQAQLFIAVHQMLQAASEERKAAVQPILAGFLTAREKCFRSVVDDMLQAKRQGTLARFLADYGVYLTNKLAAAQAWRPGCDRELPNNGTGWLLTFDRYTPTQLDVAEIYTLGRQGGRFFLMQDLSAGTQNFRAH</sequence>
<name>A0ABT3DUT6_9XANT</name>
<dbReference type="Proteomes" id="UP001320843">
    <property type="component" value="Unassembled WGS sequence"/>
</dbReference>
<accession>A0ABT3DUT6</accession>
<keyword evidence="2" id="KW-1185">Reference proteome</keyword>
<protein>
    <submittedName>
        <fullName evidence="1">Uncharacterized protein</fullName>
    </submittedName>
</protein>